<evidence type="ECO:0000313" key="3">
    <source>
        <dbReference type="Proteomes" id="UP000663829"/>
    </source>
</evidence>
<dbReference type="Proteomes" id="UP000663829">
    <property type="component" value="Unassembled WGS sequence"/>
</dbReference>
<comment type="caution">
    <text evidence="1">The sequence shown here is derived from an EMBL/GenBank/DDBJ whole genome shotgun (WGS) entry which is preliminary data.</text>
</comment>
<keyword evidence="3" id="KW-1185">Reference proteome</keyword>
<dbReference type="Proteomes" id="UP000681722">
    <property type="component" value="Unassembled WGS sequence"/>
</dbReference>
<evidence type="ECO:0000313" key="1">
    <source>
        <dbReference type="EMBL" id="CAF1514206.1"/>
    </source>
</evidence>
<accession>A0A815U0H2</accession>
<dbReference type="AlphaFoldDB" id="A0A815U0H2"/>
<sequence>MLGFCSHEGLFRLSISPHWGADGTFRTAPKHFEQAYIIHGYDSISTKPGFFATLKNKEKKTYFSMLTNLQHYASSYGIQLSPATI</sequence>
<protein>
    <submittedName>
        <fullName evidence="1">Uncharacterized protein</fullName>
    </submittedName>
</protein>
<organism evidence="1 3">
    <name type="scientific">Didymodactylos carnosus</name>
    <dbReference type="NCBI Taxonomy" id="1234261"/>
    <lineage>
        <taxon>Eukaryota</taxon>
        <taxon>Metazoa</taxon>
        <taxon>Spiralia</taxon>
        <taxon>Gnathifera</taxon>
        <taxon>Rotifera</taxon>
        <taxon>Eurotatoria</taxon>
        <taxon>Bdelloidea</taxon>
        <taxon>Philodinida</taxon>
        <taxon>Philodinidae</taxon>
        <taxon>Didymodactylos</taxon>
    </lineage>
</organism>
<reference evidence="1" key="1">
    <citation type="submission" date="2021-02" db="EMBL/GenBank/DDBJ databases">
        <authorList>
            <person name="Nowell W R."/>
        </authorList>
    </citation>
    <scope>NUCLEOTIDE SEQUENCE</scope>
</reference>
<dbReference type="EMBL" id="CAJNOQ010023368">
    <property type="protein sequence ID" value="CAF1514206.1"/>
    <property type="molecule type" value="Genomic_DNA"/>
</dbReference>
<gene>
    <name evidence="1" type="ORF">GPM918_LOCUS37249</name>
    <name evidence="2" type="ORF">SRO942_LOCUS38009</name>
</gene>
<dbReference type="EMBL" id="CAJOBC010088911">
    <property type="protein sequence ID" value="CAF4374393.1"/>
    <property type="molecule type" value="Genomic_DNA"/>
</dbReference>
<name>A0A815U0H2_9BILA</name>
<dbReference type="OrthoDB" id="10029846at2759"/>
<proteinExistence type="predicted"/>
<evidence type="ECO:0000313" key="2">
    <source>
        <dbReference type="EMBL" id="CAF4374393.1"/>
    </source>
</evidence>